<dbReference type="EMBL" id="LN907827">
    <property type="protein sequence ID" value="CUU25351.1"/>
    <property type="molecule type" value="Genomic_DNA"/>
</dbReference>
<evidence type="ECO:0000313" key="1">
    <source>
        <dbReference type="EMBL" id="CUU25351.1"/>
    </source>
</evidence>
<sequence length="42" mass="5113">MSMTIAPIVDHSIKRLRALFCYLAPHFFRRYAWRKKQQTPFS</sequence>
<reference evidence="2" key="1">
    <citation type="submission" date="2015-11" db="EMBL/GenBank/DDBJ databases">
        <authorList>
            <person name="Blom J."/>
        </authorList>
    </citation>
    <scope>NUCLEOTIDE SEQUENCE [LARGE SCALE GENOMIC DNA]</scope>
</reference>
<dbReference type="STRING" id="1619313.EM595_3120"/>
<dbReference type="Proteomes" id="UP000059419">
    <property type="component" value="Chromosome 1"/>
</dbReference>
<gene>
    <name evidence="1" type="ORF">EM595_3120</name>
</gene>
<name>A0A0U5LA58_9GAMM</name>
<protein>
    <submittedName>
        <fullName evidence="1">Uncharacterized protein</fullName>
    </submittedName>
</protein>
<evidence type="ECO:0000313" key="2">
    <source>
        <dbReference type="Proteomes" id="UP000059419"/>
    </source>
</evidence>
<dbReference type="AlphaFoldDB" id="A0A0U5LA58"/>
<organism evidence="1 2">
    <name type="scientific">Duffyella gerundensis</name>
    <dbReference type="NCBI Taxonomy" id="1619313"/>
    <lineage>
        <taxon>Bacteria</taxon>
        <taxon>Pseudomonadati</taxon>
        <taxon>Pseudomonadota</taxon>
        <taxon>Gammaproteobacteria</taxon>
        <taxon>Enterobacterales</taxon>
        <taxon>Erwiniaceae</taxon>
        <taxon>Duffyella</taxon>
    </lineage>
</organism>
<proteinExistence type="predicted"/>
<dbReference type="KEGG" id="ege:EM595_3120"/>
<keyword evidence="2" id="KW-1185">Reference proteome</keyword>
<accession>A0A0U5LA58</accession>